<feature type="signal peptide" evidence="1">
    <location>
        <begin position="1"/>
        <end position="23"/>
    </location>
</feature>
<accession>A0A4R6AXY8</accession>
<dbReference type="AlphaFoldDB" id="A0A4R6AXY8"/>
<evidence type="ECO:0000256" key="1">
    <source>
        <dbReference type="SAM" id="SignalP"/>
    </source>
</evidence>
<dbReference type="EMBL" id="SMZO01000026">
    <property type="protein sequence ID" value="TDL86953.1"/>
    <property type="molecule type" value="Genomic_DNA"/>
</dbReference>
<evidence type="ECO:0000313" key="2">
    <source>
        <dbReference type="EMBL" id="TDL86953.1"/>
    </source>
</evidence>
<dbReference type="Proteomes" id="UP000294562">
    <property type="component" value="Unassembled WGS sequence"/>
</dbReference>
<organism evidence="2 3">
    <name type="scientific">Meridianimarinicoccus aquatilis</name>
    <dbReference type="NCBI Taxonomy" id="2552766"/>
    <lineage>
        <taxon>Bacteria</taxon>
        <taxon>Pseudomonadati</taxon>
        <taxon>Pseudomonadota</taxon>
        <taxon>Alphaproteobacteria</taxon>
        <taxon>Rhodobacterales</taxon>
        <taxon>Paracoccaceae</taxon>
        <taxon>Meridianimarinicoccus</taxon>
    </lineage>
</organism>
<dbReference type="InterPro" id="IPR021323">
    <property type="entry name" value="DUF2927"/>
</dbReference>
<evidence type="ECO:0000313" key="3">
    <source>
        <dbReference type="Proteomes" id="UP000294562"/>
    </source>
</evidence>
<protein>
    <submittedName>
        <fullName evidence="2">DUF2927 domain-containing protein</fullName>
    </submittedName>
</protein>
<dbReference type="OrthoDB" id="3295600at2"/>
<comment type="caution">
    <text evidence="2">The sequence shown here is derived from an EMBL/GenBank/DDBJ whole genome shotgun (WGS) entry which is preliminary data.</text>
</comment>
<proteinExistence type="predicted"/>
<keyword evidence="1" id="KW-0732">Signal</keyword>
<keyword evidence="3" id="KW-1185">Reference proteome</keyword>
<name>A0A4R6AXY8_9RHOB</name>
<dbReference type="Pfam" id="PF11150">
    <property type="entry name" value="DUF2927"/>
    <property type="match status" value="1"/>
</dbReference>
<sequence>MPLFTPIRTLSCAALALAGCASVAPTPDVVDPAVRTPVPEQRADYVPSADSAALALRYSRVERDLINRGLLRTDGGGPDAPFDSRVLTENFLRIALFDEFVPISNRIVARETASPLRRWNDGMEIGLHFGASVNDEKRRRDRASVEALAKRLADASGHPVTTVEGKGNMTVFVVDEDERRALGPALRELVPGLSDSVVNAVTEMPPTTFCMMIAFSTDDQPYVYRRAIGVIRAEHPPLLRRSCFHEEIAQGMGLANDSPEARPSIFNDDEEFALLTRQDELMLTILYDSRLQPGMTATQAQPLIRMIAEELLPPATVLDASNTLGSDDTPPTTEGL</sequence>
<reference evidence="2 3" key="1">
    <citation type="submission" date="2019-03" db="EMBL/GenBank/DDBJ databases">
        <title>Rhodobacteraceae bacterium SM1902, a new member of the family Rhodobacteraceae isolated from Yantai.</title>
        <authorList>
            <person name="Sun Y."/>
        </authorList>
    </citation>
    <scope>NUCLEOTIDE SEQUENCE [LARGE SCALE GENOMIC DNA]</scope>
    <source>
        <strain evidence="2 3">SM1902</strain>
    </source>
</reference>
<gene>
    <name evidence="2" type="ORF">E2L05_12195</name>
</gene>
<feature type="chain" id="PRO_5020529590" evidence="1">
    <location>
        <begin position="24"/>
        <end position="336"/>
    </location>
</feature>